<geneLocation type="plasmid" evidence="2 3">
    <name>unnamed</name>
</geneLocation>
<evidence type="ECO:0000256" key="1">
    <source>
        <dbReference type="SAM" id="MobiDB-lite"/>
    </source>
</evidence>
<organism evidence="2 3">
    <name type="scientific">Halomonas qaidamensis</name>
    <dbReference type="NCBI Taxonomy" id="2866211"/>
    <lineage>
        <taxon>Bacteria</taxon>
        <taxon>Pseudomonadati</taxon>
        <taxon>Pseudomonadota</taxon>
        <taxon>Gammaproteobacteria</taxon>
        <taxon>Oceanospirillales</taxon>
        <taxon>Halomonadaceae</taxon>
        <taxon>Halomonas</taxon>
    </lineage>
</organism>
<sequence length="188" mass="21142">MKILPNELPPKYWQDLAKKNGISRNCYQARLRLGHSPRKAATTPINKKHQQRLGKYVEGSARQAALAAGLPETAITHYRKRNKGTELTDQQIIKKLQAYHDRMKNPISKQAAQNGLTTATVYRRMSVMGWTLEKALSTPPASPSEAGKIGNKVRNQKRQKQREEKRALNNASAQRNDNTNTGTAHHVV</sequence>
<dbReference type="EMBL" id="CP080628">
    <property type="protein sequence ID" value="UYV20944.1"/>
    <property type="molecule type" value="Genomic_DNA"/>
</dbReference>
<gene>
    <name evidence="2" type="ORF">K1Y77_17135</name>
</gene>
<feature type="region of interest" description="Disordered" evidence="1">
    <location>
        <begin position="136"/>
        <end position="188"/>
    </location>
</feature>
<keyword evidence="2" id="KW-0614">Plasmid</keyword>
<keyword evidence="3" id="KW-1185">Reference proteome</keyword>
<evidence type="ECO:0000313" key="3">
    <source>
        <dbReference type="Proteomes" id="UP001163082"/>
    </source>
</evidence>
<evidence type="ECO:0000313" key="2">
    <source>
        <dbReference type="EMBL" id="UYV20944.1"/>
    </source>
</evidence>
<dbReference type="Proteomes" id="UP001163082">
    <property type="component" value="Plasmid unnamed"/>
</dbReference>
<name>A0ABY6JXD7_9GAMM</name>
<protein>
    <submittedName>
        <fullName evidence="2">Uncharacterized protein</fullName>
    </submittedName>
</protein>
<reference evidence="2" key="1">
    <citation type="journal article" date="2022" name="Antonie Van Leeuwenhoek">
        <title>Whole genome sequencing of the halophilic Halomonas qaidamensis XH36, a novel species strain with high ectoine production.</title>
        <authorList>
            <person name="Zhang T."/>
            <person name="Cui T."/>
            <person name="Cao Y."/>
            <person name="Li Y."/>
            <person name="Li F."/>
            <person name="Zhu D."/>
            <person name="Xing J."/>
        </authorList>
    </citation>
    <scope>NUCLEOTIDE SEQUENCE</scope>
    <source>
        <strain evidence="2">XH36</strain>
    </source>
</reference>
<proteinExistence type="predicted"/>
<feature type="compositionally biased region" description="Polar residues" evidence="1">
    <location>
        <begin position="169"/>
        <end position="188"/>
    </location>
</feature>
<accession>A0ABY6JXD7</accession>
<dbReference type="RefSeq" id="WP_264431629.1">
    <property type="nucleotide sequence ID" value="NZ_CP080628.1"/>
</dbReference>